<dbReference type="InterPro" id="IPR016047">
    <property type="entry name" value="M23ase_b-sheet_dom"/>
</dbReference>
<evidence type="ECO:0000256" key="2">
    <source>
        <dbReference type="SAM" id="SignalP"/>
    </source>
</evidence>
<dbReference type="SMART" id="SM00060">
    <property type="entry name" value="FN3"/>
    <property type="match status" value="2"/>
</dbReference>
<dbReference type="Gene3D" id="2.60.120.380">
    <property type="match status" value="2"/>
</dbReference>
<accession>A0A0S7BCH4</accession>
<dbReference type="PROSITE" id="PS50853">
    <property type="entry name" value="FN3"/>
    <property type="match status" value="1"/>
</dbReference>
<dbReference type="GO" id="GO:0004222">
    <property type="term" value="F:metalloendopeptidase activity"/>
    <property type="evidence" value="ECO:0007669"/>
    <property type="project" value="TreeGrafter"/>
</dbReference>
<sequence>MKHWLALLAGSILLGGIFITAQAQTPDPQTTDLQTPAPETQTVIPDAQGPVGDGQTAGTQTPGFDAEAESAALSMLLENRLKNQTDSLAPLIYDLYIDHIVYSSDGQIAAVWVGMRDKESGEIVETEPSLVIANRSSLDQSWTLTLPPEAGYSSALAALPDDVISPELRETFLESADAAAQAVDGAQSLPVFTGYLLPWAGGLSKRVTGSIGHYLIYYSCSETYCRYAYDFADGTMFPLLASKGGEVYSFYAGCSNGDTSCTNYIVLKDYSTNPVTYQVYYHLAYNTIPAALRVKGAQVQQGQYIGTADDTGYSSGHHLHFHVFTTPSSNSWGPSVDFTFDDVDTNGGRPRTCYEAANWPSLGSGCHNNGDFYLSQNYGAYPPTAALTLPSAGEVITDGNMLVAGQAWDDIGVTKAQTIVKINGVWKLVGSAQVLGGTKSESYVMDVNLCDAQAPFGSLDVAVRVWDYEGNASIDPQSMRTVTNKTLCVPDPPACQPSASQVAIYSGSNYTGSCKILGAGEYSSASAFSPVADNSLSSLLVGSNVQALLYDGVNFTDRSETIIQSDPNLADNRLGVNRVTSIRVAARTATPVSSTPTLNTPFNVTNTAITSADSLVLDWAAPGAISFQSTLDGPLSLTQDWTDSNGWSVGSLPAGDYNWTVNAKTPNGSIASSSSSFTVASASLPAANALAVPATQVEEVSGWSATSAGLWHRVDGYALDGRTVNAWVYNDGTDVGSSTVGASDLTSPPFTVPGGNVWLAFDYNTRTERDTPYWDQRWVQISVDGGRFENLLQLSGDQMDTWLSSPWIDLSPFSGKSVRLRFHFDIVDKFYNGSLPEGGVARGWTIDNVRVFSQSLPDCAESLNETAATATGIDIGAVVQGVICPAGDMDYYRFNASEGQWVTMQIQANGADLELALLDTDGRSVISSGSISSGLYVRTAGVYYLRVRAAAHPGEGGAADTYNLSTSNLTPVSQLNSLPAETNSTAVLLQWSASAASYGLDHFELQVDANNDGSWETLDGALPANARSYWFIGQPNTTYGFRIRVIDQSGTEEPFPSSAEAITHLASSCNGDVFENGDDSPSGLSAFVLNSAAQDHNLCGSNDPDWTKIPASLGQRLAVMVRAASGGAAIKISLYAPGNTSTVLASTQSAGLGQGAALEWTASAAGDYLIKIEPLRADLYGTDAVYALWVGEPERIYLPTISR</sequence>
<feature type="compositionally biased region" description="Low complexity" evidence="1">
    <location>
        <begin position="26"/>
        <end position="38"/>
    </location>
</feature>
<dbReference type="Gene3D" id="2.60.20.10">
    <property type="entry name" value="Crystallins"/>
    <property type="match status" value="1"/>
</dbReference>
<protein>
    <submittedName>
        <fullName evidence="4">Membrane proteins related to metalloendopeptidases</fullName>
    </submittedName>
</protein>
<keyword evidence="2" id="KW-0732">Signal</keyword>
<evidence type="ECO:0000313" key="5">
    <source>
        <dbReference type="Proteomes" id="UP000055060"/>
    </source>
</evidence>
<feature type="region of interest" description="Disordered" evidence="1">
    <location>
        <begin position="26"/>
        <end position="60"/>
    </location>
</feature>
<dbReference type="SUPFAM" id="SSF49265">
    <property type="entry name" value="Fibronectin type III"/>
    <property type="match status" value="1"/>
</dbReference>
<feature type="domain" description="Fibronectin type-III" evidence="3">
    <location>
        <begin position="971"/>
        <end position="1066"/>
    </location>
</feature>
<dbReference type="InterPro" id="IPR011024">
    <property type="entry name" value="G_crystallin-like"/>
</dbReference>
<dbReference type="PANTHER" id="PTHR21666">
    <property type="entry name" value="PEPTIDASE-RELATED"/>
    <property type="match status" value="1"/>
</dbReference>
<keyword evidence="5" id="KW-1185">Reference proteome</keyword>
<organism evidence="4">
    <name type="scientific">Longilinea arvoryzae</name>
    <dbReference type="NCBI Taxonomy" id="360412"/>
    <lineage>
        <taxon>Bacteria</taxon>
        <taxon>Bacillati</taxon>
        <taxon>Chloroflexota</taxon>
        <taxon>Anaerolineae</taxon>
        <taxon>Anaerolineales</taxon>
        <taxon>Anaerolineaceae</taxon>
        <taxon>Longilinea</taxon>
    </lineage>
</organism>
<gene>
    <name evidence="4" type="ORF">LARV_00629</name>
</gene>
<dbReference type="InterPro" id="IPR013783">
    <property type="entry name" value="Ig-like_fold"/>
</dbReference>
<dbReference type="InterPro" id="IPR036116">
    <property type="entry name" value="FN3_sf"/>
</dbReference>
<dbReference type="Gene3D" id="2.60.40.10">
    <property type="entry name" value="Immunoglobulins"/>
    <property type="match status" value="1"/>
</dbReference>
<dbReference type="Pfam" id="PF01551">
    <property type="entry name" value="Peptidase_M23"/>
    <property type="match status" value="1"/>
</dbReference>
<dbReference type="PANTHER" id="PTHR21666:SF270">
    <property type="entry name" value="MUREIN HYDROLASE ACTIVATOR ENVC"/>
    <property type="match status" value="1"/>
</dbReference>
<reference evidence="4" key="1">
    <citation type="submission" date="2015-07" db="EMBL/GenBank/DDBJ databases">
        <title>Draft Genome Sequences of Anaerolinea thermolimosa IMO-1, Bellilinea caldifistulae GOMI-1, Leptolinea tardivitalis YMTK-2, Levilinea saccharolytica KIBI-1,Longilinea arvoryzae KOME-1, Previously Described as Members of the Anaerolineaceae (Chloroflexi).</title>
        <authorList>
            <person name="Sekiguchi Y."/>
            <person name="Ohashi A."/>
            <person name="Matsuura N."/>
            <person name="Tourlousse M.D."/>
        </authorList>
    </citation>
    <scope>NUCLEOTIDE SEQUENCE [LARGE SCALE GENOMIC DNA]</scope>
    <source>
        <strain evidence="4">KOME-1</strain>
    </source>
</reference>
<dbReference type="CDD" id="cd12797">
    <property type="entry name" value="M23_peptidase"/>
    <property type="match status" value="1"/>
</dbReference>
<dbReference type="CDD" id="cd00063">
    <property type="entry name" value="FN3"/>
    <property type="match status" value="1"/>
</dbReference>
<dbReference type="RefSeq" id="WP_075072274.1">
    <property type="nucleotide sequence ID" value="NZ_DF967972.1"/>
</dbReference>
<dbReference type="Proteomes" id="UP000055060">
    <property type="component" value="Unassembled WGS sequence"/>
</dbReference>
<feature type="signal peptide" evidence="2">
    <location>
        <begin position="1"/>
        <end position="23"/>
    </location>
</feature>
<dbReference type="InterPro" id="IPR003961">
    <property type="entry name" value="FN3_dom"/>
</dbReference>
<dbReference type="STRING" id="360412.LARV_00629"/>
<evidence type="ECO:0000256" key="1">
    <source>
        <dbReference type="SAM" id="MobiDB-lite"/>
    </source>
</evidence>
<dbReference type="SUPFAM" id="SSF89260">
    <property type="entry name" value="Collagen-binding domain"/>
    <property type="match status" value="1"/>
</dbReference>
<dbReference type="InterPro" id="IPR050570">
    <property type="entry name" value="Cell_wall_metabolism_enzyme"/>
</dbReference>
<evidence type="ECO:0000259" key="3">
    <source>
        <dbReference type="PROSITE" id="PS50853"/>
    </source>
</evidence>
<dbReference type="SUPFAM" id="SSF51261">
    <property type="entry name" value="Duplicated hybrid motif"/>
    <property type="match status" value="1"/>
</dbReference>
<dbReference type="EMBL" id="DF967972">
    <property type="protein sequence ID" value="GAP12889.1"/>
    <property type="molecule type" value="Genomic_DNA"/>
</dbReference>
<dbReference type="Gene3D" id="2.70.70.10">
    <property type="entry name" value="Glucose Permease (Domain IIA)"/>
    <property type="match status" value="1"/>
</dbReference>
<proteinExistence type="predicted"/>
<dbReference type="AlphaFoldDB" id="A0A0S7BCH4"/>
<feature type="chain" id="PRO_5006632870" evidence="2">
    <location>
        <begin position="24"/>
        <end position="1203"/>
    </location>
</feature>
<evidence type="ECO:0000313" key="4">
    <source>
        <dbReference type="EMBL" id="GAP12889.1"/>
    </source>
</evidence>
<name>A0A0S7BCH4_9CHLR</name>
<dbReference type="SUPFAM" id="SSF49695">
    <property type="entry name" value="gamma-Crystallin-like"/>
    <property type="match status" value="1"/>
</dbReference>
<dbReference type="InterPro" id="IPR011055">
    <property type="entry name" value="Dup_hybrid_motif"/>
</dbReference>